<reference evidence="1 2" key="1">
    <citation type="submission" date="2018-06" db="EMBL/GenBank/DDBJ databases">
        <title>Lujinxingia sediminis gen. nov. sp. nov., a new facultative anaerobic member of the class Deltaproteobacteria, and proposal of Lujinxingaceae fam. nov.</title>
        <authorList>
            <person name="Guo L.-Y."/>
            <person name="Li C.-M."/>
            <person name="Wang S."/>
            <person name="Du Z.-J."/>
        </authorList>
    </citation>
    <scope>NUCLEOTIDE SEQUENCE [LARGE SCALE GENOMIC DNA]</scope>
    <source>
        <strain evidence="1 2">FA350</strain>
    </source>
</reference>
<dbReference type="AlphaFoldDB" id="A0A2Z4FQ57"/>
<accession>A0A2Z4FQ57</accession>
<dbReference type="Proteomes" id="UP000249799">
    <property type="component" value="Chromosome"/>
</dbReference>
<dbReference type="EMBL" id="CP030032">
    <property type="protein sequence ID" value="AWV90764.1"/>
    <property type="molecule type" value="Genomic_DNA"/>
</dbReference>
<dbReference type="KEGG" id="bsed:DN745_16155"/>
<evidence type="ECO:0000313" key="1">
    <source>
        <dbReference type="EMBL" id="AWV90764.1"/>
    </source>
</evidence>
<protein>
    <submittedName>
        <fullName evidence="1">Uncharacterized protein</fullName>
    </submittedName>
</protein>
<name>A0A2Z4FQ57_9DELT</name>
<dbReference type="RefSeq" id="WP_111336405.1">
    <property type="nucleotide sequence ID" value="NZ_CP030032.1"/>
</dbReference>
<evidence type="ECO:0000313" key="2">
    <source>
        <dbReference type="Proteomes" id="UP000249799"/>
    </source>
</evidence>
<keyword evidence="2" id="KW-1185">Reference proteome</keyword>
<proteinExistence type="predicted"/>
<dbReference type="OrthoDB" id="5381007at2"/>
<organism evidence="1 2">
    <name type="scientific">Bradymonas sediminis</name>
    <dbReference type="NCBI Taxonomy" id="1548548"/>
    <lineage>
        <taxon>Bacteria</taxon>
        <taxon>Deltaproteobacteria</taxon>
        <taxon>Bradymonadales</taxon>
        <taxon>Bradymonadaceae</taxon>
        <taxon>Bradymonas</taxon>
    </lineage>
</organism>
<sequence length="359" mass="37223">MTQYRLYHLALVYLALAGLCLGLAGCGSSEVAEPKCTDDFECAFRESCDIDRGVCVPIDMWTPADASSTPECTGDAGCPDDQVCNSAGECEAGDVSDAGDATPNEDMDADADVDACDPACADDETCTDGACVPNDPTVCNPACSVEEHCDNNVCVSNASDPNACRPTCASDETCYSGTCVSNNYPSCDLGCSVEEHCENGLCIPNAMGGCNPVCGENEFCEGGECVPAAPGPSGQPCTLWSSESQCPSGEICAVARNFEGHCTASIDPAPTALGDSCSPDYDTCGVYVPNPNENAEAFSIACFQVGAADFSCLMHCRIGNGDCDRLEGYGDGGVYESYECTAAGYFPRYSNIGVCSRSS</sequence>
<gene>
    <name evidence="1" type="ORF">DN745_16155</name>
</gene>
<dbReference type="PROSITE" id="PS51257">
    <property type="entry name" value="PROKAR_LIPOPROTEIN"/>
    <property type="match status" value="1"/>
</dbReference>